<evidence type="ECO:0000256" key="2">
    <source>
        <dbReference type="ARBA" id="ARBA00005184"/>
    </source>
</evidence>
<evidence type="ECO:0000313" key="14">
    <source>
        <dbReference type="Proteomes" id="UP001140453"/>
    </source>
</evidence>
<reference evidence="13" key="1">
    <citation type="submission" date="2022-10" db="EMBL/GenBank/DDBJ databases">
        <title>Tapping the CABI collections for fungal endophytes: first genome assemblies for Collariella, Neodidymelliopsis, Ascochyta clinopodiicola, Didymella pomorum, Didymosphaeria variabile, Neocosmospora piperis and Neocucurbitaria cava.</title>
        <authorList>
            <person name="Hill R."/>
        </authorList>
    </citation>
    <scope>NUCLEOTIDE SEQUENCE</scope>
    <source>
        <strain evidence="13">IMI 355082</strain>
    </source>
</reference>
<feature type="chain" id="PRO_5041014005" description="Pectinesterase" evidence="11">
    <location>
        <begin position="22"/>
        <end position="342"/>
    </location>
</feature>
<name>A0A9W8YNT6_9PEZI</name>
<dbReference type="EMBL" id="JAPEVB010000005">
    <property type="protein sequence ID" value="KAJ4388244.1"/>
    <property type="molecule type" value="Genomic_DNA"/>
</dbReference>
<dbReference type="Pfam" id="PF01095">
    <property type="entry name" value="Pectinesterase"/>
    <property type="match status" value="1"/>
</dbReference>
<evidence type="ECO:0000256" key="11">
    <source>
        <dbReference type="RuleBase" id="RU000589"/>
    </source>
</evidence>
<accession>A0A9W8YNT6</accession>
<evidence type="ECO:0000259" key="12">
    <source>
        <dbReference type="Pfam" id="PF01095"/>
    </source>
</evidence>
<dbReference type="SUPFAM" id="SSF51126">
    <property type="entry name" value="Pectin lyase-like"/>
    <property type="match status" value="1"/>
</dbReference>
<evidence type="ECO:0000256" key="3">
    <source>
        <dbReference type="ARBA" id="ARBA00008891"/>
    </source>
</evidence>
<keyword evidence="14" id="KW-1185">Reference proteome</keyword>
<comment type="caution">
    <text evidence="13">The sequence shown here is derived from an EMBL/GenBank/DDBJ whole genome shotgun (WGS) entry which is preliminary data.</text>
</comment>
<dbReference type="GO" id="GO:0042545">
    <property type="term" value="P:cell wall modification"/>
    <property type="evidence" value="ECO:0007669"/>
    <property type="project" value="UniProtKB-UniRule"/>
</dbReference>
<dbReference type="AlphaFoldDB" id="A0A9W8YNT6"/>
<keyword evidence="8 11" id="KW-0063">Aspartyl esterase</keyword>
<dbReference type="GO" id="GO:0030599">
    <property type="term" value="F:pectinesterase activity"/>
    <property type="evidence" value="ECO:0007669"/>
    <property type="project" value="UniProtKB-UniRule"/>
</dbReference>
<comment type="similarity">
    <text evidence="3">Belongs to the pectinesterase family.</text>
</comment>
<evidence type="ECO:0000313" key="13">
    <source>
        <dbReference type="EMBL" id="KAJ4388244.1"/>
    </source>
</evidence>
<evidence type="ECO:0000256" key="10">
    <source>
        <dbReference type="PROSITE-ProRule" id="PRU10040"/>
    </source>
</evidence>
<keyword evidence="7 11" id="KW-0378">Hydrolase</keyword>
<dbReference type="InterPro" id="IPR011050">
    <property type="entry name" value="Pectin_lyase_fold/virulence"/>
</dbReference>
<dbReference type="Gene3D" id="2.160.20.10">
    <property type="entry name" value="Single-stranded right-handed beta-helix, Pectin lyase-like"/>
    <property type="match status" value="1"/>
</dbReference>
<dbReference type="PROSITE" id="PS00503">
    <property type="entry name" value="PECTINESTERASE_2"/>
    <property type="match status" value="1"/>
</dbReference>
<feature type="domain" description="Pectinesterase catalytic" evidence="12">
    <location>
        <begin position="46"/>
        <end position="317"/>
    </location>
</feature>
<proteinExistence type="inferred from homology"/>
<keyword evidence="6 11" id="KW-0732">Signal</keyword>
<feature type="active site" evidence="10">
    <location>
        <position position="199"/>
    </location>
</feature>
<feature type="signal peptide" evidence="11">
    <location>
        <begin position="1"/>
        <end position="21"/>
    </location>
</feature>
<dbReference type="FunFam" id="2.160.20.10:FF:000014">
    <property type="entry name" value="Pectinesterase"/>
    <property type="match status" value="1"/>
</dbReference>
<dbReference type="GO" id="GO:0005576">
    <property type="term" value="C:extracellular region"/>
    <property type="evidence" value="ECO:0007669"/>
    <property type="project" value="UniProtKB-SubCell"/>
</dbReference>
<sequence length="342" mass="36680">MSEYLLSFLALAILAPSHVSGICTGPNTRTTPPVGAIVVDATGAYNGSFSSANAAVATLRNQTASQTLFFMPGVYEEQILISPLEGPLVLQGYTCDSTSYADNEVTITHALAQKDIPDTVTGETRNDLTSTVRFKSANTKVYNLNIANTAGNVGQALAINVNATNQAFYGCNFTGYQDTVLADKGRQLYVNSFISGATDFIFGRYAQAWFESCDLESIGPGYITASGRESANSSAIYVFNNAKVTGTSGTASTYLGRPWRRWAQVVFQNSNLSDVVSPQGWAQWDNSTSTDEVIFQEFKNSGAGADTTSRVAFSSQRDAAVVIADVLGAGFETEEWIDMTYL</sequence>
<gene>
    <name evidence="13" type="ORF">N0V93_008851</name>
</gene>
<evidence type="ECO:0000256" key="8">
    <source>
        <dbReference type="ARBA" id="ARBA00023085"/>
    </source>
</evidence>
<comment type="subcellular location">
    <subcellularLocation>
        <location evidence="1 11">Secreted</location>
    </subcellularLocation>
</comment>
<keyword evidence="11" id="KW-0961">Cell wall biogenesis/degradation</keyword>
<dbReference type="PANTHER" id="PTHR31321">
    <property type="entry name" value="ACYL-COA THIOESTER HYDROLASE YBHC-RELATED"/>
    <property type="match status" value="1"/>
</dbReference>
<dbReference type="EC" id="3.1.1.11" evidence="4 11"/>
<dbReference type="InterPro" id="IPR000070">
    <property type="entry name" value="Pectinesterase_cat"/>
</dbReference>
<protein>
    <recommendedName>
        <fullName evidence="4 11">Pectinesterase</fullName>
        <ecNumber evidence="4 11">3.1.1.11</ecNumber>
    </recommendedName>
</protein>
<evidence type="ECO:0000256" key="4">
    <source>
        <dbReference type="ARBA" id="ARBA00013229"/>
    </source>
</evidence>
<comment type="catalytic activity">
    <reaction evidence="9 11">
        <text>[(1-&gt;4)-alpha-D-galacturonosyl methyl ester](n) + n H2O = [(1-&gt;4)-alpha-D-galacturonosyl](n) + n methanol + n H(+)</text>
        <dbReference type="Rhea" id="RHEA:22380"/>
        <dbReference type="Rhea" id="RHEA-COMP:14570"/>
        <dbReference type="Rhea" id="RHEA-COMP:14573"/>
        <dbReference type="ChEBI" id="CHEBI:15377"/>
        <dbReference type="ChEBI" id="CHEBI:15378"/>
        <dbReference type="ChEBI" id="CHEBI:17790"/>
        <dbReference type="ChEBI" id="CHEBI:140522"/>
        <dbReference type="ChEBI" id="CHEBI:140523"/>
        <dbReference type="EC" id="3.1.1.11"/>
    </reaction>
</comment>
<dbReference type="Proteomes" id="UP001140453">
    <property type="component" value="Unassembled WGS sequence"/>
</dbReference>
<comment type="function">
    <text evidence="11">Involved in maceration and soft-rotting of plant tissue.</text>
</comment>
<evidence type="ECO:0000256" key="1">
    <source>
        <dbReference type="ARBA" id="ARBA00004613"/>
    </source>
</evidence>
<dbReference type="PANTHER" id="PTHR31321:SF57">
    <property type="entry name" value="PECTINESTERASE 53-RELATED"/>
    <property type="match status" value="1"/>
</dbReference>
<evidence type="ECO:0000256" key="5">
    <source>
        <dbReference type="ARBA" id="ARBA00022525"/>
    </source>
</evidence>
<evidence type="ECO:0000256" key="7">
    <source>
        <dbReference type="ARBA" id="ARBA00022801"/>
    </source>
</evidence>
<dbReference type="GO" id="GO:0045490">
    <property type="term" value="P:pectin catabolic process"/>
    <property type="evidence" value="ECO:0007669"/>
    <property type="project" value="UniProtKB-UniRule"/>
</dbReference>
<evidence type="ECO:0000256" key="9">
    <source>
        <dbReference type="ARBA" id="ARBA00047928"/>
    </source>
</evidence>
<dbReference type="InterPro" id="IPR033131">
    <property type="entry name" value="Pectinesterase_Asp_AS"/>
</dbReference>
<dbReference type="InterPro" id="IPR012334">
    <property type="entry name" value="Pectin_lyas_fold"/>
</dbReference>
<evidence type="ECO:0000256" key="6">
    <source>
        <dbReference type="ARBA" id="ARBA00022729"/>
    </source>
</evidence>
<comment type="pathway">
    <text evidence="2 11">Glycan metabolism; pectin degradation; 2-dehydro-3-deoxy-D-gluconate from pectin: step 1/5.</text>
</comment>
<keyword evidence="5 11" id="KW-0964">Secreted</keyword>
<dbReference type="OrthoDB" id="2019149at2759"/>
<organism evidence="13 14">
    <name type="scientific">Gnomoniopsis smithogilvyi</name>
    <dbReference type="NCBI Taxonomy" id="1191159"/>
    <lineage>
        <taxon>Eukaryota</taxon>
        <taxon>Fungi</taxon>
        <taxon>Dikarya</taxon>
        <taxon>Ascomycota</taxon>
        <taxon>Pezizomycotina</taxon>
        <taxon>Sordariomycetes</taxon>
        <taxon>Sordariomycetidae</taxon>
        <taxon>Diaporthales</taxon>
        <taxon>Gnomoniaceae</taxon>
        <taxon>Gnomoniopsis</taxon>
    </lineage>
</organism>